<evidence type="ECO:0000313" key="3">
    <source>
        <dbReference type="Proteomes" id="UP000828390"/>
    </source>
</evidence>
<reference evidence="2" key="1">
    <citation type="journal article" date="2019" name="bioRxiv">
        <title>The Genome of the Zebra Mussel, Dreissena polymorpha: A Resource for Invasive Species Research.</title>
        <authorList>
            <person name="McCartney M.A."/>
            <person name="Auch B."/>
            <person name="Kono T."/>
            <person name="Mallez S."/>
            <person name="Zhang Y."/>
            <person name="Obille A."/>
            <person name="Becker A."/>
            <person name="Abrahante J.E."/>
            <person name="Garbe J."/>
            <person name="Badalamenti J.P."/>
            <person name="Herman A."/>
            <person name="Mangelson H."/>
            <person name="Liachko I."/>
            <person name="Sullivan S."/>
            <person name="Sone E.D."/>
            <person name="Koren S."/>
            <person name="Silverstein K.A.T."/>
            <person name="Beckman K.B."/>
            <person name="Gohl D.M."/>
        </authorList>
    </citation>
    <scope>NUCLEOTIDE SEQUENCE</scope>
    <source>
        <strain evidence="2">Duluth1</strain>
        <tissue evidence="2">Whole animal</tissue>
    </source>
</reference>
<name>A0A9D4F8H2_DREPO</name>
<dbReference type="InterPro" id="IPR036383">
    <property type="entry name" value="TSP1_rpt_sf"/>
</dbReference>
<reference evidence="2" key="2">
    <citation type="submission" date="2020-11" db="EMBL/GenBank/DDBJ databases">
        <authorList>
            <person name="McCartney M.A."/>
            <person name="Auch B."/>
            <person name="Kono T."/>
            <person name="Mallez S."/>
            <person name="Becker A."/>
            <person name="Gohl D.M."/>
            <person name="Silverstein K.A.T."/>
            <person name="Koren S."/>
            <person name="Bechman K.B."/>
            <person name="Herman A."/>
            <person name="Abrahante J.E."/>
            <person name="Garbe J."/>
        </authorList>
    </citation>
    <scope>NUCLEOTIDE SEQUENCE</scope>
    <source>
        <strain evidence="2">Duluth1</strain>
        <tissue evidence="2">Whole animal</tissue>
    </source>
</reference>
<evidence type="ECO:0008006" key="4">
    <source>
        <dbReference type="Google" id="ProtNLM"/>
    </source>
</evidence>
<gene>
    <name evidence="2" type="ORF">DPMN_146750</name>
</gene>
<keyword evidence="3" id="KW-1185">Reference proteome</keyword>
<dbReference type="Proteomes" id="UP000828390">
    <property type="component" value="Unassembled WGS sequence"/>
</dbReference>
<dbReference type="InterPro" id="IPR000884">
    <property type="entry name" value="TSP1_rpt"/>
</dbReference>
<proteinExistence type="predicted"/>
<feature type="signal peptide" evidence="1">
    <location>
        <begin position="1"/>
        <end position="17"/>
    </location>
</feature>
<dbReference type="PROSITE" id="PS50092">
    <property type="entry name" value="TSP1"/>
    <property type="match status" value="1"/>
</dbReference>
<evidence type="ECO:0000313" key="2">
    <source>
        <dbReference type="EMBL" id="KAH3793244.1"/>
    </source>
</evidence>
<dbReference type="AlphaFoldDB" id="A0A9D4F8H2"/>
<accession>A0A9D4F8H2</accession>
<sequence length="61" mass="6904">MFLTVLFLQCSKSCSEGMQITEYQCFQSATSDILVDDFLCPERPKRIDVCNHGPCVIGKKE</sequence>
<dbReference type="SUPFAM" id="SSF82895">
    <property type="entry name" value="TSP-1 type 1 repeat"/>
    <property type="match status" value="1"/>
</dbReference>
<dbReference type="Pfam" id="PF19030">
    <property type="entry name" value="TSP1_ADAMTS"/>
    <property type="match status" value="1"/>
</dbReference>
<dbReference type="Gene3D" id="2.20.100.10">
    <property type="entry name" value="Thrombospondin type-1 (TSP1) repeat"/>
    <property type="match status" value="1"/>
</dbReference>
<evidence type="ECO:0000256" key="1">
    <source>
        <dbReference type="SAM" id="SignalP"/>
    </source>
</evidence>
<comment type="caution">
    <text evidence="2">The sequence shown here is derived from an EMBL/GenBank/DDBJ whole genome shotgun (WGS) entry which is preliminary data.</text>
</comment>
<dbReference type="EMBL" id="JAIWYP010000007">
    <property type="protein sequence ID" value="KAH3793244.1"/>
    <property type="molecule type" value="Genomic_DNA"/>
</dbReference>
<organism evidence="2 3">
    <name type="scientific">Dreissena polymorpha</name>
    <name type="common">Zebra mussel</name>
    <name type="synonym">Mytilus polymorpha</name>
    <dbReference type="NCBI Taxonomy" id="45954"/>
    <lineage>
        <taxon>Eukaryota</taxon>
        <taxon>Metazoa</taxon>
        <taxon>Spiralia</taxon>
        <taxon>Lophotrochozoa</taxon>
        <taxon>Mollusca</taxon>
        <taxon>Bivalvia</taxon>
        <taxon>Autobranchia</taxon>
        <taxon>Heteroconchia</taxon>
        <taxon>Euheterodonta</taxon>
        <taxon>Imparidentia</taxon>
        <taxon>Neoheterodontei</taxon>
        <taxon>Myida</taxon>
        <taxon>Dreissenoidea</taxon>
        <taxon>Dreissenidae</taxon>
        <taxon>Dreissena</taxon>
    </lineage>
</organism>
<protein>
    <recommendedName>
        <fullName evidence="4">Secreted protein</fullName>
    </recommendedName>
</protein>
<keyword evidence="1" id="KW-0732">Signal</keyword>
<feature type="chain" id="PRO_5039710473" description="Secreted protein" evidence="1">
    <location>
        <begin position="18"/>
        <end position="61"/>
    </location>
</feature>